<evidence type="ECO:0000256" key="11">
    <source>
        <dbReference type="ARBA" id="ARBA00023274"/>
    </source>
</evidence>
<evidence type="ECO:0000256" key="5">
    <source>
        <dbReference type="ARBA" id="ARBA00012418"/>
    </source>
</evidence>
<dbReference type="SUPFAM" id="SSF55257">
    <property type="entry name" value="RBP11-like subunits of RNA polymerase"/>
    <property type="match status" value="1"/>
</dbReference>
<gene>
    <name evidence="16" type="ORF">CUMW_282870</name>
</gene>
<keyword evidence="7" id="KW-0808">Transferase</keyword>
<comment type="subcellular location">
    <subcellularLocation>
        <location evidence="2">Plastid</location>
    </subcellularLocation>
</comment>
<dbReference type="InterPro" id="IPR011773">
    <property type="entry name" value="DNA-dir_RpoA"/>
</dbReference>
<dbReference type="Gene3D" id="2.170.120.12">
    <property type="entry name" value="DNA-directed RNA polymerase, insert domain"/>
    <property type="match status" value="1"/>
</dbReference>
<dbReference type="InterPro" id="IPR036643">
    <property type="entry name" value="RNApol_insert_sf"/>
</dbReference>
<dbReference type="CDD" id="cd06928">
    <property type="entry name" value="RNAP_alpha_NTD"/>
    <property type="match status" value="1"/>
</dbReference>
<evidence type="ECO:0000256" key="8">
    <source>
        <dbReference type="ARBA" id="ARBA00022695"/>
    </source>
</evidence>
<evidence type="ECO:0000256" key="3">
    <source>
        <dbReference type="ARBA" id="ARBA00006194"/>
    </source>
</evidence>
<dbReference type="InterPro" id="IPR036967">
    <property type="entry name" value="Ribosomal_uS11_sf"/>
</dbReference>
<evidence type="ECO:0000313" key="17">
    <source>
        <dbReference type="Proteomes" id="UP000236630"/>
    </source>
</evidence>
<dbReference type="PANTHER" id="PTHR11759">
    <property type="entry name" value="40S RIBOSOMAL PROTEIN S14/30S RIBOSOMAL PROTEIN S11"/>
    <property type="match status" value="1"/>
</dbReference>
<comment type="catalytic activity">
    <reaction evidence="13">
        <text>RNA(n) + a ribonucleoside 5'-triphosphate = RNA(n+1) + diphosphate</text>
        <dbReference type="Rhea" id="RHEA:21248"/>
        <dbReference type="Rhea" id="RHEA-COMP:14527"/>
        <dbReference type="Rhea" id="RHEA-COMP:17342"/>
        <dbReference type="ChEBI" id="CHEBI:33019"/>
        <dbReference type="ChEBI" id="CHEBI:61557"/>
        <dbReference type="ChEBI" id="CHEBI:140395"/>
        <dbReference type="EC" id="2.7.7.6"/>
    </reaction>
</comment>
<evidence type="ECO:0000256" key="12">
    <source>
        <dbReference type="ARBA" id="ARBA00031776"/>
    </source>
</evidence>
<evidence type="ECO:0000256" key="7">
    <source>
        <dbReference type="ARBA" id="ARBA00022679"/>
    </source>
</evidence>
<dbReference type="Pfam" id="PF01000">
    <property type="entry name" value="RNA_pol_A_bac"/>
    <property type="match status" value="1"/>
</dbReference>
<comment type="similarity">
    <text evidence="4">Belongs to the RNA polymerase alpha chain family.</text>
</comment>
<keyword evidence="11" id="KW-0687">Ribonucleoprotein</keyword>
<proteinExistence type="inferred from homology"/>
<dbReference type="SMART" id="SM00662">
    <property type="entry name" value="RPOLD"/>
    <property type="match status" value="1"/>
</dbReference>
<dbReference type="FunFam" id="2.170.120.12:FF:000001">
    <property type="entry name" value="DNA-directed RNA polymerase subunit alpha"/>
    <property type="match status" value="1"/>
</dbReference>
<dbReference type="GO" id="GO:0000428">
    <property type="term" value="C:DNA-directed RNA polymerase complex"/>
    <property type="evidence" value="ECO:0007669"/>
    <property type="project" value="UniProtKB-KW"/>
</dbReference>
<evidence type="ECO:0000256" key="13">
    <source>
        <dbReference type="ARBA" id="ARBA00048552"/>
    </source>
</evidence>
<comment type="function">
    <text evidence="1">DNA-dependent RNA polymerase catalyzes the transcription of DNA into RNA using the four ribonucleoside triphosphates as substrates.</text>
</comment>
<evidence type="ECO:0000256" key="2">
    <source>
        <dbReference type="ARBA" id="ARBA00004474"/>
    </source>
</evidence>
<dbReference type="SUPFAM" id="SSF47789">
    <property type="entry name" value="C-terminal domain of RNA polymerase alpha subunit"/>
    <property type="match status" value="1"/>
</dbReference>
<feature type="domain" description="DNA-directed RNA polymerase RpoA/D/Rpb3-type" evidence="15">
    <location>
        <begin position="103"/>
        <end position="306"/>
    </location>
</feature>
<dbReference type="Pfam" id="PF00411">
    <property type="entry name" value="Ribosomal_S11"/>
    <property type="match status" value="1"/>
</dbReference>
<accession>A0A2H5N3U5</accession>
<dbReference type="Proteomes" id="UP000236630">
    <property type="component" value="Unassembled WGS sequence"/>
</dbReference>
<dbReference type="GO" id="GO:0003677">
    <property type="term" value="F:DNA binding"/>
    <property type="evidence" value="ECO:0007669"/>
    <property type="project" value="InterPro"/>
</dbReference>
<dbReference type="EMBL" id="BDQV01003397">
    <property type="protein sequence ID" value="GAY34923.1"/>
    <property type="molecule type" value="Genomic_DNA"/>
</dbReference>
<organism evidence="16 17">
    <name type="scientific">Citrus unshiu</name>
    <name type="common">Satsuma mandarin</name>
    <name type="synonym">Citrus nobilis var. unshiu</name>
    <dbReference type="NCBI Taxonomy" id="55188"/>
    <lineage>
        <taxon>Eukaryota</taxon>
        <taxon>Viridiplantae</taxon>
        <taxon>Streptophyta</taxon>
        <taxon>Embryophyta</taxon>
        <taxon>Tracheophyta</taxon>
        <taxon>Spermatophyta</taxon>
        <taxon>Magnoliopsida</taxon>
        <taxon>eudicotyledons</taxon>
        <taxon>Gunneridae</taxon>
        <taxon>Pentapetalae</taxon>
        <taxon>rosids</taxon>
        <taxon>malvids</taxon>
        <taxon>Sapindales</taxon>
        <taxon>Rutaceae</taxon>
        <taxon>Aurantioideae</taxon>
        <taxon>Citrus</taxon>
    </lineage>
</organism>
<reference evidence="16 17" key="1">
    <citation type="journal article" date="2017" name="Front. Genet.">
        <title>Draft sequencing of the heterozygous diploid genome of Satsuma (Citrus unshiu Marc.) using a hybrid assembly approach.</title>
        <authorList>
            <person name="Shimizu T."/>
            <person name="Tanizawa Y."/>
            <person name="Mochizuki T."/>
            <person name="Nagasaki H."/>
            <person name="Yoshioka T."/>
            <person name="Toyoda A."/>
            <person name="Fujiyama A."/>
            <person name="Kaminuma E."/>
            <person name="Nakamura Y."/>
        </authorList>
    </citation>
    <scope>NUCLEOTIDE SEQUENCE [LARGE SCALE GENOMIC DNA]</scope>
    <source>
        <strain evidence="17">cv. Miyagawa wase</strain>
    </source>
</reference>
<evidence type="ECO:0000256" key="14">
    <source>
        <dbReference type="SAM" id="MobiDB-lite"/>
    </source>
</evidence>
<dbReference type="GO" id="GO:0003735">
    <property type="term" value="F:structural constituent of ribosome"/>
    <property type="evidence" value="ECO:0007669"/>
    <property type="project" value="InterPro"/>
</dbReference>
<dbReference type="GO" id="GO:0006351">
    <property type="term" value="P:DNA-templated transcription"/>
    <property type="evidence" value="ECO:0007669"/>
    <property type="project" value="InterPro"/>
</dbReference>
<dbReference type="EC" id="2.7.7.6" evidence="5"/>
<dbReference type="AlphaFoldDB" id="A0A2H5N3U5"/>
<name>A0A2H5N3U5_CITUN</name>
<dbReference type="GO" id="GO:0009536">
    <property type="term" value="C:plastid"/>
    <property type="evidence" value="ECO:0007669"/>
    <property type="project" value="UniProtKB-SubCell"/>
</dbReference>
<evidence type="ECO:0000256" key="9">
    <source>
        <dbReference type="ARBA" id="ARBA00022980"/>
    </source>
</evidence>
<dbReference type="GO" id="GO:1990904">
    <property type="term" value="C:ribonucleoprotein complex"/>
    <property type="evidence" value="ECO:0007669"/>
    <property type="project" value="UniProtKB-KW"/>
</dbReference>
<dbReference type="GO" id="GO:0046983">
    <property type="term" value="F:protein dimerization activity"/>
    <property type="evidence" value="ECO:0007669"/>
    <property type="project" value="InterPro"/>
</dbReference>
<evidence type="ECO:0000256" key="6">
    <source>
        <dbReference type="ARBA" id="ARBA00022478"/>
    </source>
</evidence>
<evidence type="ECO:0000256" key="10">
    <source>
        <dbReference type="ARBA" id="ARBA00023163"/>
    </source>
</evidence>
<dbReference type="STRING" id="55188.A0A2H5N3U5"/>
<dbReference type="InterPro" id="IPR001971">
    <property type="entry name" value="Ribosomal_uS11"/>
</dbReference>
<evidence type="ECO:0000259" key="15">
    <source>
        <dbReference type="SMART" id="SM00662"/>
    </source>
</evidence>
<dbReference type="InterPro" id="IPR036603">
    <property type="entry name" value="RBP11-like"/>
</dbReference>
<dbReference type="SUPFAM" id="SSF56553">
    <property type="entry name" value="Insert subdomain of RNA polymerase alpha subunit"/>
    <property type="match status" value="1"/>
</dbReference>
<keyword evidence="8" id="KW-0548">Nucleotidyltransferase</keyword>
<dbReference type="InterPro" id="IPR011260">
    <property type="entry name" value="RNAP_asu_C"/>
</dbReference>
<dbReference type="Gene3D" id="1.10.150.20">
    <property type="entry name" value="5' to 3' exonuclease, C-terminal subdomain"/>
    <property type="match status" value="1"/>
</dbReference>
<dbReference type="Gene3D" id="3.30.420.80">
    <property type="entry name" value="Ribosomal protein S11"/>
    <property type="match status" value="1"/>
</dbReference>
<dbReference type="NCBIfam" id="TIGR02027">
    <property type="entry name" value="rpoA"/>
    <property type="match status" value="1"/>
</dbReference>
<evidence type="ECO:0000313" key="16">
    <source>
        <dbReference type="EMBL" id="GAY34923.1"/>
    </source>
</evidence>
<feature type="compositionally biased region" description="Basic residues" evidence="14">
    <location>
        <begin position="9"/>
        <end position="25"/>
    </location>
</feature>
<comment type="caution">
    <text evidence="16">The sequence shown here is derived from an EMBL/GenBank/DDBJ whole genome shotgun (WGS) entry which is preliminary data.</text>
</comment>
<dbReference type="Pfam" id="PF03118">
    <property type="entry name" value="RNA_pol_A_CTD"/>
    <property type="match status" value="1"/>
</dbReference>
<keyword evidence="9" id="KW-0689">Ribosomal protein</keyword>
<evidence type="ECO:0000256" key="1">
    <source>
        <dbReference type="ARBA" id="ARBA00004026"/>
    </source>
</evidence>
<dbReference type="HAMAP" id="MF_01310">
    <property type="entry name" value="Ribosomal_uS11"/>
    <property type="match status" value="1"/>
</dbReference>
<dbReference type="NCBIfam" id="NF003698">
    <property type="entry name" value="PRK05309.1"/>
    <property type="match status" value="1"/>
</dbReference>
<dbReference type="GO" id="GO:0006412">
    <property type="term" value="P:translation"/>
    <property type="evidence" value="ECO:0007669"/>
    <property type="project" value="InterPro"/>
</dbReference>
<keyword evidence="10" id="KW-0804">Transcription</keyword>
<keyword evidence="17" id="KW-1185">Reference proteome</keyword>
<sequence>MAKSPPRSGSRRPGRIGSRKSGRRIPKGVIHVQASFNNTIVTVTDVRGRVISWSSAGTCGFRGTRRGTPFAAQTAAGNAIRAVADQGMQRAEVMIKGPGLGRDAALRAIRRSGQADTIGIAMRRVLLGEIEGTCITRAKSEKIPHEYSTIVGIQESVHEILMNLKDIVLRSNLYGTCDALICVKGPGYVTAQDILLPPSVEIVDNTQHIASLTEPIDLSIGLQIERSRGYNIKTPNTFQDGNCYPIDAVFMPVRNANHSIQSYGNGNEKQEILFLEIWTNGSLTPKEALREASRSLIDLFIPFLQAEDENLPLENNQYKVTLPFFTFHDRLAKLTKKKKEIALKSIFIDQSEMSPRIYNCLKKSNIHTLFDLLNTRQEDLMKIEHFRIEDVKQIMSILEKK</sequence>
<dbReference type="GO" id="GO:0003899">
    <property type="term" value="F:DNA-directed RNA polymerase activity"/>
    <property type="evidence" value="ECO:0007669"/>
    <property type="project" value="UniProtKB-EC"/>
</dbReference>
<evidence type="ECO:0000256" key="4">
    <source>
        <dbReference type="ARBA" id="ARBA00007123"/>
    </source>
</evidence>
<keyword evidence="6" id="KW-0240">DNA-directed RNA polymerase</keyword>
<dbReference type="SUPFAM" id="SSF53137">
    <property type="entry name" value="Translational machinery components"/>
    <property type="match status" value="1"/>
</dbReference>
<feature type="region of interest" description="Disordered" evidence="14">
    <location>
        <begin position="1"/>
        <end position="25"/>
    </location>
</feature>
<dbReference type="GO" id="GO:0005840">
    <property type="term" value="C:ribosome"/>
    <property type="evidence" value="ECO:0007669"/>
    <property type="project" value="UniProtKB-KW"/>
</dbReference>
<comment type="similarity">
    <text evidence="3">Belongs to the universal ribosomal protein uS11 family.</text>
</comment>
<dbReference type="InterPro" id="IPR011262">
    <property type="entry name" value="DNA-dir_RNA_pol_insert"/>
</dbReference>
<dbReference type="InterPro" id="IPR011263">
    <property type="entry name" value="DNA-dir_RNA_pol_RpoA/D/Rpb3"/>
</dbReference>
<protein>
    <recommendedName>
        <fullName evidence="5">DNA-directed RNA polymerase</fullName>
        <ecNumber evidence="5">2.7.7.6</ecNumber>
    </recommendedName>
    <alternativeName>
        <fullName evidence="12">Plastid-encoded RNA polymerase subunit alpha</fullName>
    </alternativeName>
</protein>